<name>A0A1M7RLV2_9ACTN</name>
<evidence type="ECO:0000259" key="4">
    <source>
        <dbReference type="SMART" id="SM00062"/>
    </source>
</evidence>
<evidence type="ECO:0000256" key="3">
    <source>
        <dbReference type="SAM" id="SignalP"/>
    </source>
</evidence>
<feature type="signal peptide" evidence="3">
    <location>
        <begin position="1"/>
        <end position="23"/>
    </location>
</feature>
<dbReference type="STRING" id="134849.SAMN05443668_12231"/>
<organism evidence="5 6">
    <name type="scientific">Cryptosporangium aurantiacum</name>
    <dbReference type="NCBI Taxonomy" id="134849"/>
    <lineage>
        <taxon>Bacteria</taxon>
        <taxon>Bacillati</taxon>
        <taxon>Actinomycetota</taxon>
        <taxon>Actinomycetes</taxon>
        <taxon>Cryptosporangiales</taxon>
        <taxon>Cryptosporangiaceae</taxon>
        <taxon>Cryptosporangium</taxon>
    </lineage>
</organism>
<feature type="domain" description="Solute-binding protein family 3/N-terminal" evidence="4">
    <location>
        <begin position="66"/>
        <end position="290"/>
    </location>
</feature>
<keyword evidence="1 3" id="KW-0732">Signal</keyword>
<dbReference type="EMBL" id="FRCS01000022">
    <property type="protein sequence ID" value="SHN47293.1"/>
    <property type="molecule type" value="Genomic_DNA"/>
</dbReference>
<dbReference type="PROSITE" id="PS51257">
    <property type="entry name" value="PROKAR_LIPOPROTEIN"/>
    <property type="match status" value="1"/>
</dbReference>
<dbReference type="SUPFAM" id="SSF53850">
    <property type="entry name" value="Periplasmic binding protein-like II"/>
    <property type="match status" value="1"/>
</dbReference>
<evidence type="ECO:0000313" key="5">
    <source>
        <dbReference type="EMBL" id="SHN47293.1"/>
    </source>
</evidence>
<dbReference type="SMART" id="SM00062">
    <property type="entry name" value="PBPb"/>
    <property type="match status" value="1"/>
</dbReference>
<sequence length="297" mass="30875">MRHRLIVAVPLVLSLALAGCSSSDEPKGPTLSPSRSSGGPSVAPSPTAAMEKVPTGVTVPLVRKGQLTVCQWGGGVPYLATAAATGGTKAEGFDVELLTLVGQRLGVQPVIVEVDRTDILAAQALGRKFCDLTAGQFFALPEGDPEELPVDYTEPYFRRAITILTADKSLTTLESLRGKRVAVESSSLLPDEVQAAGVQTTELDEAAIGAAINAGQFDAALIDSGLAAHLQHEDKTGSLIVAGQFGDPGDVVFAVAEGNTVLREQVNAALVDAGRNGHFRYAYSQWFAGEPALVPGS</sequence>
<evidence type="ECO:0000313" key="6">
    <source>
        <dbReference type="Proteomes" id="UP000184440"/>
    </source>
</evidence>
<feature type="chain" id="PRO_5013269273" evidence="3">
    <location>
        <begin position="24"/>
        <end position="297"/>
    </location>
</feature>
<dbReference type="Proteomes" id="UP000184440">
    <property type="component" value="Unassembled WGS sequence"/>
</dbReference>
<evidence type="ECO:0000256" key="1">
    <source>
        <dbReference type="ARBA" id="ARBA00022729"/>
    </source>
</evidence>
<feature type="region of interest" description="Disordered" evidence="2">
    <location>
        <begin position="21"/>
        <end position="50"/>
    </location>
</feature>
<dbReference type="AlphaFoldDB" id="A0A1M7RLV2"/>
<dbReference type="Pfam" id="PF00497">
    <property type="entry name" value="SBP_bac_3"/>
    <property type="match status" value="1"/>
</dbReference>
<dbReference type="Gene3D" id="3.40.190.10">
    <property type="entry name" value="Periplasmic binding protein-like II"/>
    <property type="match status" value="2"/>
</dbReference>
<proteinExistence type="predicted"/>
<gene>
    <name evidence="5" type="ORF">SAMN05443668_12231</name>
</gene>
<dbReference type="PANTHER" id="PTHR35936">
    <property type="entry name" value="MEMBRANE-BOUND LYTIC MUREIN TRANSGLYCOSYLASE F"/>
    <property type="match status" value="1"/>
</dbReference>
<dbReference type="InterPro" id="IPR001638">
    <property type="entry name" value="Solute-binding_3/MltF_N"/>
</dbReference>
<evidence type="ECO:0000256" key="2">
    <source>
        <dbReference type="SAM" id="MobiDB-lite"/>
    </source>
</evidence>
<accession>A0A1M7RLV2</accession>
<keyword evidence="6" id="KW-1185">Reference proteome</keyword>
<protein>
    <submittedName>
        <fullName evidence="5">Polar amino acid transport system substrate-binding protein</fullName>
    </submittedName>
</protein>
<reference evidence="5 6" key="1">
    <citation type="submission" date="2016-11" db="EMBL/GenBank/DDBJ databases">
        <authorList>
            <person name="Jaros S."/>
            <person name="Januszkiewicz K."/>
            <person name="Wedrychowicz H."/>
        </authorList>
    </citation>
    <scope>NUCLEOTIDE SEQUENCE [LARGE SCALE GENOMIC DNA]</scope>
    <source>
        <strain evidence="5 6">DSM 46144</strain>
    </source>
</reference>